<keyword evidence="2" id="KW-0732">Signal</keyword>
<dbReference type="RefSeq" id="WP_341404659.1">
    <property type="nucleotide sequence ID" value="NZ_JBBUKT010000003.1"/>
</dbReference>
<name>A0ABU9ATI3_9BACT</name>
<reference evidence="3 4" key="1">
    <citation type="submission" date="2024-04" db="EMBL/GenBank/DDBJ databases">
        <title>Luteolibacter sp. isolated from soil.</title>
        <authorList>
            <person name="An J."/>
        </authorList>
    </citation>
    <scope>NUCLEOTIDE SEQUENCE [LARGE SCALE GENOMIC DNA]</scope>
    <source>
        <strain evidence="3 4">Y139</strain>
    </source>
</reference>
<protein>
    <submittedName>
        <fullName evidence="3">Uncharacterized protein</fullName>
    </submittedName>
</protein>
<organism evidence="3 4">
    <name type="scientific">Luteolibacter soli</name>
    <dbReference type="NCBI Taxonomy" id="3135280"/>
    <lineage>
        <taxon>Bacteria</taxon>
        <taxon>Pseudomonadati</taxon>
        <taxon>Verrucomicrobiota</taxon>
        <taxon>Verrucomicrobiia</taxon>
        <taxon>Verrucomicrobiales</taxon>
        <taxon>Verrucomicrobiaceae</taxon>
        <taxon>Luteolibacter</taxon>
    </lineage>
</organism>
<accession>A0ABU9ATI3</accession>
<comment type="caution">
    <text evidence="3">The sequence shown here is derived from an EMBL/GenBank/DDBJ whole genome shotgun (WGS) entry which is preliminary data.</text>
</comment>
<dbReference type="Proteomes" id="UP001371305">
    <property type="component" value="Unassembled WGS sequence"/>
</dbReference>
<evidence type="ECO:0000313" key="4">
    <source>
        <dbReference type="Proteomes" id="UP001371305"/>
    </source>
</evidence>
<feature type="signal peptide" evidence="2">
    <location>
        <begin position="1"/>
        <end position="20"/>
    </location>
</feature>
<dbReference type="EMBL" id="JBBUKT010000003">
    <property type="protein sequence ID" value="MEK7951057.1"/>
    <property type="molecule type" value="Genomic_DNA"/>
</dbReference>
<evidence type="ECO:0000313" key="3">
    <source>
        <dbReference type="EMBL" id="MEK7951057.1"/>
    </source>
</evidence>
<gene>
    <name evidence="3" type="ORF">WKV53_11140</name>
</gene>
<evidence type="ECO:0000256" key="2">
    <source>
        <dbReference type="SAM" id="SignalP"/>
    </source>
</evidence>
<sequence>MSWLRVLMILFCAAAGIARASITAAWKIPVERVAPSYADAPPLAKPPGDSAFFQPGDKIWDLSKCIYWNVLDFAGVGESDLSNGPAPGEVKIDWKGDWIVWNSRSGMIVARGSWHDVLVAEQVLRCDELPKVIRTRIEVKGTGKPRSLSLISRSGEKASLEMNELLAEVETTSSSDGNACDTQFFVSWPAEDSHWTWEVKTAVTLGNGSPCQIACQGTKDQRWELVVSTEEELMDGTPSKEFCWVETPDGLRAWSNSGVRGKPLRKQLDANRWLGIYPMAKGSASHFLAEARSRPGPDVTGPELAEWTRMPLLNIRPVLEERGVAFRNERDCACIDPLTGTAFVLADQVTQDLAEYLFASVLDGELVPPIWIETNPESGGWGLASRSGERAEIRRSSSDPGNQLLFRSEATEGGDGVIFDLGYAIDVVSGDVKIGKLEANTTLTKDKPQVIGSGTAPDGKEVKVTVTVSKPPSN</sequence>
<keyword evidence="4" id="KW-1185">Reference proteome</keyword>
<feature type="chain" id="PRO_5045649017" evidence="2">
    <location>
        <begin position="21"/>
        <end position="474"/>
    </location>
</feature>
<proteinExistence type="predicted"/>
<evidence type="ECO:0000256" key="1">
    <source>
        <dbReference type="SAM" id="MobiDB-lite"/>
    </source>
</evidence>
<feature type="region of interest" description="Disordered" evidence="1">
    <location>
        <begin position="448"/>
        <end position="474"/>
    </location>
</feature>